<sequence length="224" mass="24766">MMACLWFVSIAPQARLSASSASLSYSLRSLLPATASCFANTVRTYVAFLYSAFSWSHRGCSIMAASGFHFSRCEASTTCQRRFSTVSRHLFSITCVATSSEISKSSGAIVPYRPSSSKVNDRAVATCSARHLAKRSFFSDARRRMTAGPEKTSVPLSMSTTELRMICQLCSGWSPNVSLRLRRCSLSVTIRRSPGDRVGEGVPPPPLRKFCRYRAARQTRMMRT</sequence>
<protein>
    <submittedName>
        <fullName evidence="2">Putative secreted protein</fullName>
    </submittedName>
</protein>
<feature type="signal peptide" evidence="1">
    <location>
        <begin position="1"/>
        <end position="16"/>
    </location>
</feature>
<dbReference type="EMBL" id="GIFC01014584">
    <property type="protein sequence ID" value="MXU96667.1"/>
    <property type="molecule type" value="Transcribed_RNA"/>
</dbReference>
<proteinExistence type="predicted"/>
<dbReference type="AlphaFoldDB" id="A0A6B0V3J0"/>
<evidence type="ECO:0000256" key="1">
    <source>
        <dbReference type="SAM" id="SignalP"/>
    </source>
</evidence>
<keyword evidence="1" id="KW-0732">Signal</keyword>
<evidence type="ECO:0000313" key="2">
    <source>
        <dbReference type="EMBL" id="MXU96667.1"/>
    </source>
</evidence>
<reference evidence="2" key="1">
    <citation type="submission" date="2019-12" db="EMBL/GenBank/DDBJ databases">
        <title>An insight into the sialome of adult female Ixodes ricinus ticks feeding for 6 days.</title>
        <authorList>
            <person name="Perner J."/>
            <person name="Ribeiro J.M.C."/>
        </authorList>
    </citation>
    <scope>NUCLEOTIDE SEQUENCE</scope>
    <source>
        <strain evidence="2">Semi-engorged</strain>
        <tissue evidence="2">Salivary glands</tissue>
    </source>
</reference>
<accession>A0A6B0V3J0</accession>
<feature type="chain" id="PRO_5025576011" evidence="1">
    <location>
        <begin position="17"/>
        <end position="224"/>
    </location>
</feature>
<organism evidence="2">
    <name type="scientific">Ixodes ricinus</name>
    <name type="common">Common tick</name>
    <name type="synonym">Acarus ricinus</name>
    <dbReference type="NCBI Taxonomy" id="34613"/>
    <lineage>
        <taxon>Eukaryota</taxon>
        <taxon>Metazoa</taxon>
        <taxon>Ecdysozoa</taxon>
        <taxon>Arthropoda</taxon>
        <taxon>Chelicerata</taxon>
        <taxon>Arachnida</taxon>
        <taxon>Acari</taxon>
        <taxon>Parasitiformes</taxon>
        <taxon>Ixodida</taxon>
        <taxon>Ixodoidea</taxon>
        <taxon>Ixodidae</taxon>
        <taxon>Ixodinae</taxon>
        <taxon>Ixodes</taxon>
    </lineage>
</organism>
<name>A0A6B0V3J0_IXORI</name>